<dbReference type="Proteomes" id="UP000692954">
    <property type="component" value="Unassembled WGS sequence"/>
</dbReference>
<comment type="caution">
    <text evidence="1">The sequence shown here is derived from an EMBL/GenBank/DDBJ whole genome shotgun (WGS) entry which is preliminary data.</text>
</comment>
<dbReference type="AlphaFoldDB" id="A0A8S1QF13"/>
<accession>A0A8S1QF13</accession>
<evidence type="ECO:0000313" key="1">
    <source>
        <dbReference type="EMBL" id="CAD8114488.1"/>
    </source>
</evidence>
<dbReference type="EMBL" id="CAJJDN010000106">
    <property type="protein sequence ID" value="CAD8114488.1"/>
    <property type="molecule type" value="Genomic_DNA"/>
</dbReference>
<organism evidence="1 2">
    <name type="scientific">Paramecium sonneborni</name>
    <dbReference type="NCBI Taxonomy" id="65129"/>
    <lineage>
        <taxon>Eukaryota</taxon>
        <taxon>Sar</taxon>
        <taxon>Alveolata</taxon>
        <taxon>Ciliophora</taxon>
        <taxon>Intramacronucleata</taxon>
        <taxon>Oligohymenophorea</taxon>
        <taxon>Peniculida</taxon>
        <taxon>Parameciidae</taxon>
        <taxon>Paramecium</taxon>
    </lineage>
</organism>
<keyword evidence="2" id="KW-1185">Reference proteome</keyword>
<name>A0A8S1QF13_9CILI</name>
<evidence type="ECO:0000313" key="2">
    <source>
        <dbReference type="Proteomes" id="UP000692954"/>
    </source>
</evidence>
<reference evidence="1" key="1">
    <citation type="submission" date="2021-01" db="EMBL/GenBank/DDBJ databases">
        <authorList>
            <consortium name="Genoscope - CEA"/>
            <person name="William W."/>
        </authorList>
    </citation>
    <scope>NUCLEOTIDE SEQUENCE</scope>
</reference>
<protein>
    <submittedName>
        <fullName evidence="1">Uncharacterized protein</fullName>
    </submittedName>
</protein>
<gene>
    <name evidence="1" type="ORF">PSON_ATCC_30995.1.T1060035</name>
</gene>
<sequence length="55" mass="6622">MKIREGSIQQHSGIFKCLLSRFQDQKLYLFSIKFEIKARAILEISRLECRKKFMN</sequence>
<proteinExistence type="predicted"/>